<evidence type="ECO:0000313" key="3">
    <source>
        <dbReference type="Proteomes" id="UP001175211"/>
    </source>
</evidence>
<proteinExistence type="predicted"/>
<dbReference type="Proteomes" id="UP001175211">
    <property type="component" value="Unassembled WGS sequence"/>
</dbReference>
<protein>
    <submittedName>
        <fullName evidence="2">Uncharacterized protein</fullName>
    </submittedName>
</protein>
<sequence>MPAFAMMAHKVQGQTLRNVIIDLESCRGTEAPPFKIDKIQKRQSEDYRNESRRLRVLQLLTNQKYGNKREIEGANKELAQIAVVCNPNSLHVNEDTDANSLGDRQLLQFEEAVDRLGLVKTKRKNESDNEHQRRPKRHRADTRKLVNERLGNARALGLQLRAFVDRRPLLAATLCRLHRHVWDRVISNMHSTLFAGPFVRWHAYFQHTLTYAPNDWSPSINNRMIVLVKSNFRLRFSIVFGGVASVILLPVWVEDRWQPNVDSPNFPPCQKDNNVIDLRSPSLEEQERRQLRPVFPQEVIDEIICLACFSDSILPGPKNTPQEVWELFEHVPHIIHFVRRMDIELDPIP</sequence>
<dbReference type="AlphaFoldDB" id="A0AA39J2N3"/>
<organism evidence="2 3">
    <name type="scientific">Armillaria tabescens</name>
    <name type="common">Ringless honey mushroom</name>
    <name type="synonym">Agaricus tabescens</name>
    <dbReference type="NCBI Taxonomy" id="1929756"/>
    <lineage>
        <taxon>Eukaryota</taxon>
        <taxon>Fungi</taxon>
        <taxon>Dikarya</taxon>
        <taxon>Basidiomycota</taxon>
        <taxon>Agaricomycotina</taxon>
        <taxon>Agaricomycetes</taxon>
        <taxon>Agaricomycetidae</taxon>
        <taxon>Agaricales</taxon>
        <taxon>Marasmiineae</taxon>
        <taxon>Physalacriaceae</taxon>
        <taxon>Desarmillaria</taxon>
    </lineage>
</organism>
<dbReference type="EMBL" id="JAUEPS010000164">
    <property type="protein sequence ID" value="KAK0435006.1"/>
    <property type="molecule type" value="Genomic_DNA"/>
</dbReference>
<comment type="caution">
    <text evidence="2">The sequence shown here is derived from an EMBL/GenBank/DDBJ whole genome shotgun (WGS) entry which is preliminary data.</text>
</comment>
<evidence type="ECO:0000313" key="2">
    <source>
        <dbReference type="EMBL" id="KAK0435006.1"/>
    </source>
</evidence>
<dbReference type="RefSeq" id="XP_060321863.1">
    <property type="nucleotide sequence ID" value="XM_060470609.1"/>
</dbReference>
<dbReference type="GeneID" id="85354157"/>
<reference evidence="2" key="1">
    <citation type="submission" date="2023-06" db="EMBL/GenBank/DDBJ databases">
        <authorList>
            <consortium name="Lawrence Berkeley National Laboratory"/>
            <person name="Ahrendt S."/>
            <person name="Sahu N."/>
            <person name="Indic B."/>
            <person name="Wong-Bajracharya J."/>
            <person name="Merenyi Z."/>
            <person name="Ke H.-M."/>
            <person name="Monk M."/>
            <person name="Kocsube S."/>
            <person name="Drula E."/>
            <person name="Lipzen A."/>
            <person name="Balint B."/>
            <person name="Henrissat B."/>
            <person name="Andreopoulos B."/>
            <person name="Martin F.M."/>
            <person name="Harder C.B."/>
            <person name="Rigling D."/>
            <person name="Ford K.L."/>
            <person name="Foster G.D."/>
            <person name="Pangilinan J."/>
            <person name="Papanicolaou A."/>
            <person name="Barry K."/>
            <person name="LaButti K."/>
            <person name="Viragh M."/>
            <person name="Koriabine M."/>
            <person name="Yan M."/>
            <person name="Riley R."/>
            <person name="Champramary S."/>
            <person name="Plett K.L."/>
            <person name="Tsai I.J."/>
            <person name="Slot J."/>
            <person name="Sipos G."/>
            <person name="Plett J."/>
            <person name="Nagy L.G."/>
            <person name="Grigoriev I.V."/>
        </authorList>
    </citation>
    <scope>NUCLEOTIDE SEQUENCE</scope>
    <source>
        <strain evidence="2">CCBAS 213</strain>
    </source>
</reference>
<feature type="region of interest" description="Disordered" evidence="1">
    <location>
        <begin position="121"/>
        <end position="140"/>
    </location>
</feature>
<gene>
    <name evidence="2" type="ORF">EV420DRAFT_1488284</name>
</gene>
<name>A0AA39J2N3_ARMTA</name>
<keyword evidence="3" id="KW-1185">Reference proteome</keyword>
<evidence type="ECO:0000256" key="1">
    <source>
        <dbReference type="SAM" id="MobiDB-lite"/>
    </source>
</evidence>
<accession>A0AA39J2N3</accession>